<evidence type="ECO:0000259" key="1">
    <source>
        <dbReference type="SMART" id="SM00579"/>
    </source>
</evidence>
<dbReference type="Proteomes" id="UP001177140">
    <property type="component" value="Unassembled WGS sequence"/>
</dbReference>
<dbReference type="Pfam" id="PF08387">
    <property type="entry name" value="FBD"/>
    <property type="match status" value="1"/>
</dbReference>
<proteinExistence type="predicted"/>
<dbReference type="InterPro" id="IPR006566">
    <property type="entry name" value="FBD"/>
</dbReference>
<reference evidence="2" key="1">
    <citation type="submission" date="2022-03" db="EMBL/GenBank/DDBJ databases">
        <title>A functionally conserved STORR gene fusion in Papaver species that diverged 16.8 million years ago.</title>
        <authorList>
            <person name="Catania T."/>
        </authorList>
    </citation>
    <scope>NUCLEOTIDE SEQUENCE</scope>
    <source>
        <strain evidence="2">S-191538</strain>
    </source>
</reference>
<dbReference type="SMART" id="SM00579">
    <property type="entry name" value="FBD"/>
    <property type="match status" value="1"/>
</dbReference>
<keyword evidence="3" id="KW-1185">Reference proteome</keyword>
<organism evidence="2 3">
    <name type="scientific">Papaver nudicaule</name>
    <name type="common">Iceland poppy</name>
    <dbReference type="NCBI Taxonomy" id="74823"/>
    <lineage>
        <taxon>Eukaryota</taxon>
        <taxon>Viridiplantae</taxon>
        <taxon>Streptophyta</taxon>
        <taxon>Embryophyta</taxon>
        <taxon>Tracheophyta</taxon>
        <taxon>Spermatophyta</taxon>
        <taxon>Magnoliopsida</taxon>
        <taxon>Ranunculales</taxon>
        <taxon>Papaveraceae</taxon>
        <taxon>Papaveroideae</taxon>
        <taxon>Papaver</taxon>
    </lineage>
</organism>
<protein>
    <recommendedName>
        <fullName evidence="1">FBD domain-containing protein</fullName>
    </recommendedName>
</protein>
<name>A0AA41W120_PAPNU</name>
<dbReference type="AlphaFoldDB" id="A0AA41W120"/>
<sequence>MLGSDEPDNEDHWKGVSFKIKLDHLRSVKIRGLLGYYNEIKLVELIFKNAVVLEKMVLFSSKTSTTDKRIITFGEKLLKLPRVSSNVYVATFFV</sequence>
<evidence type="ECO:0000313" key="2">
    <source>
        <dbReference type="EMBL" id="MCL7051187.1"/>
    </source>
</evidence>
<dbReference type="EMBL" id="JAJJMA010335830">
    <property type="protein sequence ID" value="MCL7051187.1"/>
    <property type="molecule type" value="Genomic_DNA"/>
</dbReference>
<accession>A0AA41W120</accession>
<comment type="caution">
    <text evidence="2">The sequence shown here is derived from an EMBL/GenBank/DDBJ whole genome shotgun (WGS) entry which is preliminary data.</text>
</comment>
<gene>
    <name evidence="2" type="ORF">MKW94_003092</name>
</gene>
<feature type="domain" description="FBD" evidence="1">
    <location>
        <begin position="19"/>
        <end position="92"/>
    </location>
</feature>
<evidence type="ECO:0000313" key="3">
    <source>
        <dbReference type="Proteomes" id="UP001177140"/>
    </source>
</evidence>